<reference evidence="2" key="1">
    <citation type="submission" date="2018-11" db="EMBL/GenBank/DDBJ databases">
        <authorList>
            <consortium name="Pathogen Informatics"/>
        </authorList>
    </citation>
    <scope>NUCLEOTIDE SEQUENCE</scope>
</reference>
<sequence>MPPSRPFARPNSGCKGYTKLGCGQASSLRLVLSTCLKQIIFRKAHIESSVGDIEEAKQKILSLEAGAAASETDRERRPESKLEKVVFFQTNEHRSSHFSEAGHRRADSEVCTDSGGQDVNGAGSKPTLIPPFWWTDGQSAVWKHS</sequence>
<organism evidence="2 3">
    <name type="scientific">Protopolystoma xenopodis</name>
    <dbReference type="NCBI Taxonomy" id="117903"/>
    <lineage>
        <taxon>Eukaryota</taxon>
        <taxon>Metazoa</taxon>
        <taxon>Spiralia</taxon>
        <taxon>Lophotrochozoa</taxon>
        <taxon>Platyhelminthes</taxon>
        <taxon>Monogenea</taxon>
        <taxon>Polyopisthocotylea</taxon>
        <taxon>Polystomatidea</taxon>
        <taxon>Polystomatidae</taxon>
        <taxon>Protopolystoma</taxon>
    </lineage>
</organism>
<dbReference type="EMBL" id="CAAALY010004876">
    <property type="protein sequence ID" value="VEL08847.1"/>
    <property type="molecule type" value="Genomic_DNA"/>
</dbReference>
<protein>
    <submittedName>
        <fullName evidence="2">Uncharacterized protein</fullName>
    </submittedName>
</protein>
<feature type="compositionally biased region" description="Basic and acidic residues" evidence="1">
    <location>
        <begin position="96"/>
        <end position="108"/>
    </location>
</feature>
<proteinExistence type="predicted"/>
<dbReference type="Proteomes" id="UP000784294">
    <property type="component" value="Unassembled WGS sequence"/>
</dbReference>
<name>A0A448WD57_9PLAT</name>
<evidence type="ECO:0000313" key="2">
    <source>
        <dbReference type="EMBL" id="VEL08847.1"/>
    </source>
</evidence>
<gene>
    <name evidence="2" type="ORF">PXEA_LOCUS2287</name>
</gene>
<comment type="caution">
    <text evidence="2">The sequence shown here is derived from an EMBL/GenBank/DDBJ whole genome shotgun (WGS) entry which is preliminary data.</text>
</comment>
<feature type="region of interest" description="Disordered" evidence="1">
    <location>
        <begin position="96"/>
        <end position="131"/>
    </location>
</feature>
<dbReference type="AlphaFoldDB" id="A0A448WD57"/>
<evidence type="ECO:0000313" key="3">
    <source>
        <dbReference type="Proteomes" id="UP000784294"/>
    </source>
</evidence>
<evidence type="ECO:0000256" key="1">
    <source>
        <dbReference type="SAM" id="MobiDB-lite"/>
    </source>
</evidence>
<accession>A0A448WD57</accession>
<keyword evidence="3" id="KW-1185">Reference proteome</keyword>